<evidence type="ECO:0000313" key="2">
    <source>
        <dbReference type="Proteomes" id="UP000243650"/>
    </source>
</evidence>
<keyword evidence="2" id="KW-1185">Reference proteome</keyword>
<sequence length="324" mass="37185">MNDWLEQYETIFQELKKELRWKVAGDTQLMYIAGTYVMKQKPFSYEELNETAEQLKEGKGMFSTLRSNSRFTLAAVLNTTFDEPKESAEHMKQVYDALVEHKLKRGEMTYVTALTLLSTADRKMPFSEQAEAVRETYKAMQSEHPFITSEQDYPLATLLSHRSESTEEIMKRVEHFYTRLAEESFMKGNDLQFLSHILSLDTDHEAEELIRRTVDARERWKNTGLKFRRLHYPAAGMLALTSMEEGTFQEVHDTAKAIQKLQGFRWHRDWNERTAAAFVTSRMLEDDSTLHAGLYAAMDTVIQAQNAAMISSMAAASAAASSNS</sequence>
<reference evidence="1 2" key="1">
    <citation type="submission" date="2018-03" db="EMBL/GenBank/DDBJ databases">
        <title>Bacillus urumqiensis sp. nov., a moderately haloalkaliphilic bacterium isolated from a salt lake.</title>
        <authorList>
            <person name="Zhao B."/>
            <person name="Liao Z."/>
        </authorList>
    </citation>
    <scope>NUCLEOTIDE SEQUENCE [LARGE SCALE GENOMIC DNA]</scope>
    <source>
        <strain evidence="1 2">BZ-SZ-XJ18</strain>
    </source>
</reference>
<protein>
    <submittedName>
        <fullName evidence="1">DUF4003 domain-containing protein</fullName>
    </submittedName>
</protein>
<dbReference type="Proteomes" id="UP000243650">
    <property type="component" value="Unassembled WGS sequence"/>
</dbReference>
<gene>
    <name evidence="1" type="ORF">C6I21_07145</name>
</gene>
<dbReference type="AlphaFoldDB" id="A0A2P6MIG3"/>
<proteinExistence type="predicted"/>
<accession>A0A2P6MIG3</accession>
<dbReference type="EMBL" id="PVNS01000005">
    <property type="protein sequence ID" value="PRO66069.1"/>
    <property type="molecule type" value="Genomic_DNA"/>
</dbReference>
<dbReference type="Pfam" id="PF13170">
    <property type="entry name" value="DUF4003"/>
    <property type="match status" value="1"/>
</dbReference>
<comment type="caution">
    <text evidence="1">The sequence shown here is derived from an EMBL/GenBank/DDBJ whole genome shotgun (WGS) entry which is preliminary data.</text>
</comment>
<dbReference type="InterPro" id="IPR025062">
    <property type="entry name" value="DUF4003"/>
</dbReference>
<organism evidence="1 2">
    <name type="scientific">Alkalicoccus urumqiensis</name>
    <name type="common">Bacillus urumqiensis</name>
    <dbReference type="NCBI Taxonomy" id="1548213"/>
    <lineage>
        <taxon>Bacteria</taxon>
        <taxon>Bacillati</taxon>
        <taxon>Bacillota</taxon>
        <taxon>Bacilli</taxon>
        <taxon>Bacillales</taxon>
        <taxon>Bacillaceae</taxon>
        <taxon>Alkalicoccus</taxon>
    </lineage>
</organism>
<dbReference type="RefSeq" id="WP_105958752.1">
    <property type="nucleotide sequence ID" value="NZ_PVNS01000005.1"/>
</dbReference>
<dbReference type="OrthoDB" id="1778393at2"/>
<evidence type="ECO:0000313" key="1">
    <source>
        <dbReference type="EMBL" id="PRO66069.1"/>
    </source>
</evidence>
<name>A0A2P6MIG3_ALKUR</name>